<dbReference type="SUPFAM" id="SSF56219">
    <property type="entry name" value="DNase I-like"/>
    <property type="match status" value="1"/>
</dbReference>
<name>A0AAW1IC44_POPJA</name>
<comment type="caution">
    <text evidence="1">The sequence shown here is derived from an EMBL/GenBank/DDBJ whole genome shotgun (WGS) entry which is preliminary data.</text>
</comment>
<proteinExistence type="predicted"/>
<dbReference type="AlphaFoldDB" id="A0AAW1IC44"/>
<reference evidence="1 2" key="1">
    <citation type="journal article" date="2024" name="BMC Genomics">
        <title>De novo assembly and annotation of Popillia japonica's genome with initial clues to its potential as an invasive pest.</title>
        <authorList>
            <person name="Cucini C."/>
            <person name="Boschi S."/>
            <person name="Funari R."/>
            <person name="Cardaioli E."/>
            <person name="Iannotti N."/>
            <person name="Marturano G."/>
            <person name="Paoli F."/>
            <person name="Bruttini M."/>
            <person name="Carapelli A."/>
            <person name="Frati F."/>
            <person name="Nardi F."/>
        </authorList>
    </citation>
    <scope>NUCLEOTIDE SEQUENCE [LARGE SCALE GENOMIC DNA]</scope>
    <source>
        <strain evidence="1">DMR45628</strain>
    </source>
</reference>
<evidence type="ECO:0000313" key="2">
    <source>
        <dbReference type="Proteomes" id="UP001458880"/>
    </source>
</evidence>
<dbReference type="Gene3D" id="3.60.10.10">
    <property type="entry name" value="Endonuclease/exonuclease/phosphatase"/>
    <property type="match status" value="1"/>
</dbReference>
<keyword evidence="2" id="KW-1185">Reference proteome</keyword>
<dbReference type="InterPro" id="IPR036691">
    <property type="entry name" value="Endo/exonu/phosph_ase_sf"/>
</dbReference>
<protein>
    <submittedName>
        <fullName evidence="1">Uncharacterized protein</fullName>
    </submittedName>
</protein>
<accession>A0AAW1IC44</accession>
<gene>
    <name evidence="1" type="ORF">QE152_g36624</name>
</gene>
<evidence type="ECO:0000313" key="1">
    <source>
        <dbReference type="EMBL" id="KAK9687198.1"/>
    </source>
</evidence>
<dbReference type="Proteomes" id="UP001458880">
    <property type="component" value="Unassembled WGS sequence"/>
</dbReference>
<sequence>MRPNQRGGITSAFAGEAEKGRVVVKVLSMRPNQRGGLNATVALDKSFRRKYSDRAYATHDMAYATTKHQHVVCEPNKNRVKDNIWLKDRRVNVVALFLTRRLDVENHLATQIDGNLYLECRDFLITCCYISSNIPLSESENELERVTGKVRGKNAIVQGTINAKSSSWGSSSTDNHTHLL</sequence>
<dbReference type="EMBL" id="JASPKY010000656">
    <property type="protein sequence ID" value="KAK9687198.1"/>
    <property type="molecule type" value="Genomic_DNA"/>
</dbReference>
<organism evidence="1 2">
    <name type="scientific">Popillia japonica</name>
    <name type="common">Japanese beetle</name>
    <dbReference type="NCBI Taxonomy" id="7064"/>
    <lineage>
        <taxon>Eukaryota</taxon>
        <taxon>Metazoa</taxon>
        <taxon>Ecdysozoa</taxon>
        <taxon>Arthropoda</taxon>
        <taxon>Hexapoda</taxon>
        <taxon>Insecta</taxon>
        <taxon>Pterygota</taxon>
        <taxon>Neoptera</taxon>
        <taxon>Endopterygota</taxon>
        <taxon>Coleoptera</taxon>
        <taxon>Polyphaga</taxon>
        <taxon>Scarabaeiformia</taxon>
        <taxon>Scarabaeidae</taxon>
        <taxon>Rutelinae</taxon>
        <taxon>Popillia</taxon>
    </lineage>
</organism>